<gene>
    <name evidence="3" type="ORF">GTW09_06615</name>
</gene>
<evidence type="ECO:0000259" key="2">
    <source>
        <dbReference type="Pfam" id="PF08308"/>
    </source>
</evidence>
<evidence type="ECO:0000313" key="4">
    <source>
        <dbReference type="Proteomes" id="UP000478837"/>
    </source>
</evidence>
<dbReference type="InterPro" id="IPR013229">
    <property type="entry name" value="PEGA"/>
</dbReference>
<protein>
    <submittedName>
        <fullName evidence="3">PEGA domain-containing protein</fullName>
    </submittedName>
</protein>
<evidence type="ECO:0000313" key="3">
    <source>
        <dbReference type="EMBL" id="NDW21186.1"/>
    </source>
</evidence>
<dbReference type="Proteomes" id="UP000478837">
    <property type="component" value="Unassembled WGS sequence"/>
</dbReference>
<reference evidence="3 4" key="1">
    <citation type="submission" date="2020-01" db="EMBL/GenBank/DDBJ databases">
        <title>Genomes of bacteria type strains.</title>
        <authorList>
            <person name="Chen J."/>
            <person name="Zhu S."/>
            <person name="Yang J."/>
        </authorList>
    </citation>
    <scope>NUCLEOTIDE SEQUENCE [LARGE SCALE GENOMIC DNA]</scope>
    <source>
        <strain evidence="3 4">LMG 22958</strain>
    </source>
</reference>
<dbReference type="PROSITE" id="PS51257">
    <property type="entry name" value="PROKAR_LIPOPROTEIN"/>
    <property type="match status" value="1"/>
</dbReference>
<feature type="chain" id="PRO_5026710254" evidence="1">
    <location>
        <begin position="23"/>
        <end position="580"/>
    </location>
</feature>
<dbReference type="Pfam" id="PF08308">
    <property type="entry name" value="PEGA"/>
    <property type="match status" value="1"/>
</dbReference>
<feature type="domain" description="PEGA" evidence="2">
    <location>
        <begin position="168"/>
        <end position="205"/>
    </location>
</feature>
<dbReference type="EMBL" id="JAAAWP010000003">
    <property type="protein sequence ID" value="NDW21186.1"/>
    <property type="molecule type" value="Genomic_DNA"/>
</dbReference>
<name>A0A6L9MSU1_9ALTE</name>
<sequence>MKVIGLKLSQLVLLAVFIGGCASTEPELPETVSLIDGVYTIPESGVFINGEGDTNLELKPGEYHFLVKKPWHRDKVHTVLVERGQKQLLKLSPGQGFAEGEITVSPSEAILEIADEKFSSKFTGELDSGPYKLVVSSHGFYPLETSIEITTGEAFNYHFDLKPIPTSGSFVIDSNPSGASVLVNDMEGITPFAIDQLPFGSYSVSAVKQINDETRVVGEASFEFVQDGSNEFTVNLLSSEQLFESKWYSAIVAAELQQQKAARLKAEEEQRYRNARVQSPISVSFEIEELTDKGKMSEQDFAKALFTLLRVGDRIEVDQGDYAYLIWKRSSKQGRVFNEQVKSLWTQSPNKHNFQDDEVSSIQLSQGTSLITTLAYHLYRSRNTNPILDLDSSMHSLKSIELPDHDSEMTIVTIGGADVRLGQNDISVTPLIGFHQVKASSGTKSISWSKSPLKVLVVSEAGDLSALTLNKSRLKINEKSLVKLIEDGEVESIQRFTQLPDETWKYEVIEKSGPLASSLDLNVNEIGPHDISGQYNRVWLIRYLDKQNNHQLRQLSVNYAVGEDVKEPESDTFFRRKEAI</sequence>
<proteinExistence type="predicted"/>
<keyword evidence="4" id="KW-1185">Reference proteome</keyword>
<keyword evidence="1" id="KW-0732">Signal</keyword>
<comment type="caution">
    <text evidence="3">The sequence shown here is derived from an EMBL/GenBank/DDBJ whole genome shotgun (WGS) entry which is preliminary data.</text>
</comment>
<dbReference type="AlphaFoldDB" id="A0A6L9MSU1"/>
<organism evidence="3 4">
    <name type="scientific">Alteromonas hispanica</name>
    <dbReference type="NCBI Taxonomy" id="315421"/>
    <lineage>
        <taxon>Bacteria</taxon>
        <taxon>Pseudomonadati</taxon>
        <taxon>Pseudomonadota</taxon>
        <taxon>Gammaproteobacteria</taxon>
        <taxon>Alteromonadales</taxon>
        <taxon>Alteromonadaceae</taxon>
        <taxon>Alteromonas/Salinimonas group</taxon>
        <taxon>Alteromonas</taxon>
    </lineage>
</organism>
<dbReference type="RefSeq" id="WP_163111020.1">
    <property type="nucleotide sequence ID" value="NZ_JAAAWP010000003.1"/>
</dbReference>
<evidence type="ECO:0000256" key="1">
    <source>
        <dbReference type="SAM" id="SignalP"/>
    </source>
</evidence>
<accession>A0A6L9MSU1</accession>
<feature type="signal peptide" evidence="1">
    <location>
        <begin position="1"/>
        <end position="22"/>
    </location>
</feature>